<reference evidence="1" key="1">
    <citation type="submission" date="2021-11" db="EMBL/GenBank/DDBJ databases">
        <title>Fusarium solani-melongenae Genome sequencing and assembly.</title>
        <authorList>
            <person name="Xie S."/>
            <person name="Huang L."/>
            <person name="Zhang X."/>
        </authorList>
    </citation>
    <scope>NUCLEOTIDE SEQUENCE</scope>
    <source>
        <strain evidence="1">CRI 24-3</strain>
    </source>
</reference>
<evidence type="ECO:0000313" key="1">
    <source>
        <dbReference type="EMBL" id="UPK90035.1"/>
    </source>
</evidence>
<proteinExistence type="predicted"/>
<keyword evidence="2" id="KW-1185">Reference proteome</keyword>
<sequence>MTAPEKMRLLLLGSGGREHALAWKLSQSPCVESIVVIPGNAGTRQLAKTKNMVAAEPNDIRRIAKKENVSLAVFADESDLHSGVVDSFSTGISCIGPNSRATALEASKVLAKGFMGRHGIPTAKYWAFEDPVDARFFLHYSFAEGACRLVLKKQGLTGSRDVFIVGCMEDAENALEKIFAEAAACHPRRSGVMIEQYLAGPEFSVLVLMDGSDVLTFPPYVDFRQRKESNQGPFTGGMGCVLPTSRCPGHMLERIEQGIIQRTIKGMRQEGLEFSGFLCLGIIVTGEGPKLVEYDVRLGDPETQALVTFLHPMQDLARVLMDYSMGRLGSKALSFPKLYATVVVAVTEDYPDHVSVNRKIRVQGPLGNNSHIFHSHTFTEAGGDQGIPTLVHARGGRVLSVCGVGDTPEEANHRAYRGMERIAFNGMDYRRNICEPLEPNVY</sequence>
<gene>
    <name evidence="1" type="ORF">LCI18_000970</name>
</gene>
<protein>
    <submittedName>
        <fullName evidence="1">Uncharacterized protein</fullName>
    </submittedName>
</protein>
<dbReference type="EMBL" id="CP090030">
    <property type="protein sequence ID" value="UPK90035.1"/>
    <property type="molecule type" value="Genomic_DNA"/>
</dbReference>
<name>A0ACD3YM73_FUSSC</name>
<evidence type="ECO:0000313" key="2">
    <source>
        <dbReference type="Proteomes" id="UP000830768"/>
    </source>
</evidence>
<accession>A0ACD3YM73</accession>
<dbReference type="Proteomes" id="UP000830768">
    <property type="component" value="Chromosome 1"/>
</dbReference>
<organism evidence="1 2">
    <name type="scientific">Fusarium solani subsp. cucurbitae</name>
    <name type="common">Neocosmosporum cucurbitae</name>
    <dbReference type="NCBI Taxonomy" id="2747967"/>
    <lineage>
        <taxon>Eukaryota</taxon>
        <taxon>Fungi</taxon>
        <taxon>Dikarya</taxon>
        <taxon>Ascomycota</taxon>
        <taxon>Pezizomycotina</taxon>
        <taxon>Sordariomycetes</taxon>
        <taxon>Hypocreomycetidae</taxon>
        <taxon>Hypocreales</taxon>
        <taxon>Nectriaceae</taxon>
        <taxon>Fusarium</taxon>
        <taxon>Fusarium solani species complex</taxon>
    </lineage>
</organism>